<dbReference type="GeneID" id="54467669"/>
<feature type="compositionally biased region" description="Basic and acidic residues" evidence="1">
    <location>
        <begin position="242"/>
        <end position="255"/>
    </location>
</feature>
<reference evidence="2 4" key="1">
    <citation type="journal article" date="2020" name="Stud. Mycol.">
        <title>101 Dothideomycetes genomes: a test case for predicting lifestyles and emergence of pathogens.</title>
        <authorList>
            <person name="Haridas S."/>
            <person name="Albert R."/>
            <person name="Binder M."/>
            <person name="Bloem J."/>
            <person name="Labutti K."/>
            <person name="Salamov A."/>
            <person name="Andreopoulos B."/>
            <person name="Baker S."/>
            <person name="Barry K."/>
            <person name="Bills G."/>
            <person name="Bluhm B."/>
            <person name="Cannon C."/>
            <person name="Castanera R."/>
            <person name="Culley D."/>
            <person name="Daum C."/>
            <person name="Ezra D."/>
            <person name="Gonzalez J."/>
            <person name="Henrissat B."/>
            <person name="Kuo A."/>
            <person name="Liang C."/>
            <person name="Lipzen A."/>
            <person name="Lutzoni F."/>
            <person name="Magnuson J."/>
            <person name="Mondo S."/>
            <person name="Nolan M."/>
            <person name="Ohm R."/>
            <person name="Pangilinan J."/>
            <person name="Park H.-J."/>
            <person name="Ramirez L."/>
            <person name="Alfaro M."/>
            <person name="Sun H."/>
            <person name="Tritt A."/>
            <person name="Yoshinaga Y."/>
            <person name="Zwiers L.-H."/>
            <person name="Turgeon B."/>
            <person name="Goodwin S."/>
            <person name="Spatafora J."/>
            <person name="Crous P."/>
            <person name="Grigoriev I."/>
        </authorList>
    </citation>
    <scope>NUCLEOTIDE SEQUENCE</scope>
    <source>
        <strain evidence="2 4">CBS 304.34</strain>
    </source>
</reference>
<reference evidence="4" key="2">
    <citation type="submission" date="2020-04" db="EMBL/GenBank/DDBJ databases">
        <authorList>
            <consortium name="NCBI Genome Project"/>
        </authorList>
    </citation>
    <scope>NUCLEOTIDE SEQUENCE</scope>
    <source>
        <strain evidence="4">CBS 304.34</strain>
    </source>
</reference>
<accession>A0A6A6Z626</accession>
<name>A0A6A6Z626_9PEZI</name>
<dbReference type="AlphaFoldDB" id="A0A6A6Z626"/>
<dbReference type="Proteomes" id="UP000504636">
    <property type="component" value="Unplaced"/>
</dbReference>
<dbReference type="OrthoDB" id="4630416at2759"/>
<sequence>MASTGYGYLGLPQISEVTLSHAGLKYTYSPGNGFRRFGHTFDSEAVTHYQRYHSVLVYKNATRRPRNWWRAQCAFRGVAEDGDDETLWKLKGAAPNVMAPELVRLQAEAKVMWDAEREAEARRRKEWEQKEKDRKVKEKDRKVAEKVAVLKADLDSIGASPEAVVYKKGWGGKDGGMLEAAESMGLFHKVIEWINWEGDREWIIVGTGVIAMEDKLEALEKEKQDRRDAEEKARDEEEQAEEMERKEEHERDMKRHAATAKASAKNGKWDVTSTWRIFQDENQDKRGGSSLFRLSRIPETMSLIIYRAADKGSTQLYGEFDFGDIAGWMRFEAQDKATYIAQTGQKRKHLGEDDDGRLAYGARGNYNKPSQGDFSLSATDLPSPKNPSMRYRWRGREVGEEGVIQSTADQQQFWVSFSGQGGAKISGTFASSYFTGSFNGFKVAMGGLSSPGDIETHWRDLDEAAYEREWTGRWG</sequence>
<organism evidence="2">
    <name type="scientific">Mytilinidion resinicola</name>
    <dbReference type="NCBI Taxonomy" id="574789"/>
    <lineage>
        <taxon>Eukaryota</taxon>
        <taxon>Fungi</taxon>
        <taxon>Dikarya</taxon>
        <taxon>Ascomycota</taxon>
        <taxon>Pezizomycotina</taxon>
        <taxon>Dothideomycetes</taxon>
        <taxon>Pleosporomycetidae</taxon>
        <taxon>Mytilinidiales</taxon>
        <taxon>Mytilinidiaceae</taxon>
        <taxon>Mytilinidion</taxon>
    </lineage>
</organism>
<evidence type="ECO:0000256" key="1">
    <source>
        <dbReference type="SAM" id="MobiDB-lite"/>
    </source>
</evidence>
<feature type="region of interest" description="Disordered" evidence="1">
    <location>
        <begin position="221"/>
        <end position="263"/>
    </location>
</feature>
<proteinExistence type="predicted"/>
<evidence type="ECO:0000313" key="2">
    <source>
        <dbReference type="EMBL" id="KAF2816556.1"/>
    </source>
</evidence>
<gene>
    <name evidence="2 4" type="ORF">BDZ99DRAFT_543159</name>
</gene>
<evidence type="ECO:0000313" key="3">
    <source>
        <dbReference type="Proteomes" id="UP000504636"/>
    </source>
</evidence>
<dbReference type="RefSeq" id="XP_033583520.1">
    <property type="nucleotide sequence ID" value="XM_033726776.1"/>
</dbReference>
<dbReference type="EMBL" id="MU003693">
    <property type="protein sequence ID" value="KAF2816556.1"/>
    <property type="molecule type" value="Genomic_DNA"/>
</dbReference>
<keyword evidence="3" id="KW-1185">Reference proteome</keyword>
<evidence type="ECO:0000313" key="4">
    <source>
        <dbReference type="RefSeq" id="XP_033583520.1"/>
    </source>
</evidence>
<feature type="compositionally biased region" description="Basic and acidic residues" evidence="1">
    <location>
        <begin position="221"/>
        <end position="235"/>
    </location>
</feature>
<protein>
    <submittedName>
        <fullName evidence="2 4">Uncharacterized protein</fullName>
    </submittedName>
</protein>
<reference evidence="4" key="3">
    <citation type="submission" date="2025-04" db="UniProtKB">
        <authorList>
            <consortium name="RefSeq"/>
        </authorList>
    </citation>
    <scope>IDENTIFICATION</scope>
    <source>
        <strain evidence="4">CBS 304.34</strain>
    </source>
</reference>